<dbReference type="InterPro" id="IPR036291">
    <property type="entry name" value="NAD(P)-bd_dom_sf"/>
</dbReference>
<dbReference type="Gene3D" id="3.40.50.720">
    <property type="entry name" value="NAD(P)-binding Rossmann-like Domain"/>
    <property type="match status" value="1"/>
</dbReference>
<dbReference type="PANTHER" id="PTHR43008">
    <property type="entry name" value="BENZIL REDUCTASE"/>
    <property type="match status" value="1"/>
</dbReference>
<evidence type="ECO:0000313" key="3">
    <source>
        <dbReference type="EMBL" id="MBC5845354.1"/>
    </source>
</evidence>
<dbReference type="SUPFAM" id="SSF51735">
    <property type="entry name" value="NAD(P)-binding Rossmann-fold domains"/>
    <property type="match status" value="1"/>
</dbReference>
<evidence type="ECO:0000313" key="4">
    <source>
        <dbReference type="Proteomes" id="UP000641454"/>
    </source>
</evidence>
<evidence type="ECO:0000256" key="1">
    <source>
        <dbReference type="ARBA" id="ARBA00006484"/>
    </source>
</evidence>
<protein>
    <submittedName>
        <fullName evidence="3">SDR family NAD(P)-dependent oxidoreductase</fullName>
    </submittedName>
</protein>
<proteinExistence type="inferred from homology"/>
<dbReference type="AlphaFoldDB" id="A0A923SH66"/>
<dbReference type="PRINTS" id="PR00081">
    <property type="entry name" value="GDHRDH"/>
</dbReference>
<dbReference type="Proteomes" id="UP000641454">
    <property type="component" value="Unassembled WGS sequence"/>
</dbReference>
<dbReference type="EMBL" id="JACRUL010000035">
    <property type="protein sequence ID" value="MBC5845354.1"/>
    <property type="molecule type" value="Genomic_DNA"/>
</dbReference>
<reference evidence="3 4" key="1">
    <citation type="submission" date="2020-08" db="EMBL/GenBank/DDBJ databases">
        <title>Description of novel Flavobacterium F-392 isolate.</title>
        <authorList>
            <person name="Saticioglu I.B."/>
            <person name="Duman M."/>
            <person name="Altun S."/>
        </authorList>
    </citation>
    <scope>NUCLEOTIDE SEQUENCE [LARGE SCALE GENOMIC DNA]</scope>
    <source>
        <strain evidence="3 4">F-392</strain>
    </source>
</reference>
<gene>
    <name evidence="3" type="ORF">H8R25_13010</name>
</gene>
<dbReference type="InterPro" id="IPR002347">
    <property type="entry name" value="SDR_fam"/>
</dbReference>
<dbReference type="RefSeq" id="WP_187019782.1">
    <property type="nucleotide sequence ID" value="NZ_JACRUK010000036.1"/>
</dbReference>
<comment type="similarity">
    <text evidence="1">Belongs to the short-chain dehydrogenases/reductases (SDR) family.</text>
</comment>
<keyword evidence="4" id="KW-1185">Reference proteome</keyword>
<evidence type="ECO:0000256" key="2">
    <source>
        <dbReference type="ARBA" id="ARBA00023002"/>
    </source>
</evidence>
<dbReference type="GO" id="GO:0050664">
    <property type="term" value="F:oxidoreductase activity, acting on NAD(P)H, oxygen as acceptor"/>
    <property type="evidence" value="ECO:0007669"/>
    <property type="project" value="TreeGrafter"/>
</dbReference>
<dbReference type="PANTHER" id="PTHR43008:SF4">
    <property type="entry name" value="CHAIN DEHYDROGENASE, PUTATIVE (AFU_ORTHOLOGUE AFUA_4G08710)-RELATED"/>
    <property type="match status" value="1"/>
</dbReference>
<comment type="caution">
    <text evidence="3">The sequence shown here is derived from an EMBL/GenBank/DDBJ whole genome shotgun (WGS) entry which is preliminary data.</text>
</comment>
<sequence>MKKSIIISGASGNLGKEVVKKLAENGCNLSLTVSNRTPDEYNHIENTFSKVVDLNNETEAKNFVNDAVERKKTIDAAVLLVGGFTSGDIKNTTNEEVMKMININFFTAYNLVRPLLNHFEKQGFGQIILVSSKAAVEPGKGVTCFAYTLSKQMLNSLAQFINTSSEKTVVNIIVPSIIDTPATRPSAPNADYSQWVSTETLAESIAFLVSDTGKQLRDTVLKVYNNS</sequence>
<dbReference type="Pfam" id="PF00106">
    <property type="entry name" value="adh_short"/>
    <property type="match status" value="1"/>
</dbReference>
<organism evidence="3 4">
    <name type="scientific">Flavobacterium muglaense</name>
    <dbReference type="NCBI Taxonomy" id="2764716"/>
    <lineage>
        <taxon>Bacteria</taxon>
        <taxon>Pseudomonadati</taxon>
        <taxon>Bacteroidota</taxon>
        <taxon>Flavobacteriia</taxon>
        <taxon>Flavobacteriales</taxon>
        <taxon>Flavobacteriaceae</taxon>
        <taxon>Flavobacterium</taxon>
    </lineage>
</organism>
<keyword evidence="2" id="KW-0560">Oxidoreductase</keyword>
<name>A0A923SH66_9FLAO</name>
<accession>A0A923SH66</accession>